<evidence type="ECO:0000256" key="1">
    <source>
        <dbReference type="SAM" id="MobiDB-lite"/>
    </source>
</evidence>
<accession>A0A820F4P0</accession>
<name>A0A820F4P0_9BILA</name>
<evidence type="ECO:0000313" key="3">
    <source>
        <dbReference type="EMBL" id="CAF1995250.1"/>
    </source>
</evidence>
<dbReference type="EMBL" id="CAJNRF010001114">
    <property type="protein sequence ID" value="CAF1995250.1"/>
    <property type="molecule type" value="Genomic_DNA"/>
</dbReference>
<protein>
    <submittedName>
        <fullName evidence="5">Uncharacterized protein</fullName>
    </submittedName>
</protein>
<dbReference type="EMBL" id="CAJOBH010179125">
    <property type="protein sequence ID" value="CAF4933952.1"/>
    <property type="molecule type" value="Genomic_DNA"/>
</dbReference>
<organism evidence="5 9">
    <name type="scientific">Rotaria magnacalcarata</name>
    <dbReference type="NCBI Taxonomy" id="392030"/>
    <lineage>
        <taxon>Eukaryota</taxon>
        <taxon>Metazoa</taxon>
        <taxon>Spiralia</taxon>
        <taxon>Gnathifera</taxon>
        <taxon>Rotifera</taxon>
        <taxon>Eurotatoria</taxon>
        <taxon>Bdelloidea</taxon>
        <taxon>Philodinida</taxon>
        <taxon>Philodinidae</taxon>
        <taxon>Rotaria</taxon>
    </lineage>
</organism>
<evidence type="ECO:0000313" key="6">
    <source>
        <dbReference type="EMBL" id="CAF4933952.1"/>
    </source>
</evidence>
<dbReference type="EMBL" id="CAJOBG010008960">
    <property type="protein sequence ID" value="CAF4255819.1"/>
    <property type="molecule type" value="Genomic_DNA"/>
</dbReference>
<evidence type="ECO:0000313" key="2">
    <source>
        <dbReference type="EMBL" id="CAF1358068.1"/>
    </source>
</evidence>
<evidence type="ECO:0000313" key="9">
    <source>
        <dbReference type="Proteomes" id="UP000663866"/>
    </source>
</evidence>
<comment type="caution">
    <text evidence="5">The sequence shown here is derived from an EMBL/GenBank/DDBJ whole genome shotgun (WGS) entry which is preliminary data.</text>
</comment>
<dbReference type="Proteomes" id="UP000663834">
    <property type="component" value="Unassembled WGS sequence"/>
</dbReference>
<gene>
    <name evidence="6" type="ORF">BYL167_LOCUS53413</name>
    <name evidence="8" type="ORF">GIL414_LOCUS63951</name>
    <name evidence="2" type="ORF">KQP761_LOCUS7587</name>
    <name evidence="4" type="ORF">MBJ925_LOCUS13464</name>
    <name evidence="5" type="ORF">OVN521_LOCUS29283</name>
    <name evidence="7" type="ORF">SMN809_LOCUS54157</name>
    <name evidence="3" type="ORF">WKI299_LOCUS4478</name>
</gene>
<dbReference type="Proteomes" id="UP000663824">
    <property type="component" value="Unassembled WGS sequence"/>
</dbReference>
<dbReference type="EMBL" id="CAJOBI010188046">
    <property type="protein sequence ID" value="CAF4951760.1"/>
    <property type="molecule type" value="Genomic_DNA"/>
</dbReference>
<feature type="compositionally biased region" description="Polar residues" evidence="1">
    <location>
        <begin position="61"/>
        <end position="80"/>
    </location>
</feature>
<dbReference type="Proteomes" id="UP000663866">
    <property type="component" value="Unassembled WGS sequence"/>
</dbReference>
<sequence>MNQFSVESKPMTTMAATAFVDSNNANVVVCTENHENDVGPTDHLALQSITRHEKALKKWSPGQNSDPYTTSGNNCTGKYL</sequence>
<dbReference type="Proteomes" id="UP000681720">
    <property type="component" value="Unassembled WGS sequence"/>
</dbReference>
<dbReference type="Proteomes" id="UP000681967">
    <property type="component" value="Unassembled WGS sequence"/>
</dbReference>
<keyword evidence="9" id="KW-1185">Reference proteome</keyword>
<dbReference type="Proteomes" id="UP000663856">
    <property type="component" value="Unassembled WGS sequence"/>
</dbReference>
<dbReference type="EMBL" id="CAJNRE010006163">
    <property type="protein sequence ID" value="CAF2053038.1"/>
    <property type="molecule type" value="Genomic_DNA"/>
</dbReference>
<reference evidence="5" key="1">
    <citation type="submission" date="2021-02" db="EMBL/GenBank/DDBJ databases">
        <authorList>
            <person name="Nowell W R."/>
        </authorList>
    </citation>
    <scope>NUCLEOTIDE SEQUENCE</scope>
</reference>
<evidence type="ECO:0000313" key="7">
    <source>
        <dbReference type="EMBL" id="CAF4951760.1"/>
    </source>
</evidence>
<evidence type="ECO:0000313" key="5">
    <source>
        <dbReference type="EMBL" id="CAF4255819.1"/>
    </source>
</evidence>
<feature type="region of interest" description="Disordered" evidence="1">
    <location>
        <begin position="57"/>
        <end position="80"/>
    </location>
</feature>
<dbReference type="EMBL" id="CAJOBJ010270216">
    <property type="protein sequence ID" value="CAF5129619.1"/>
    <property type="molecule type" value="Genomic_DNA"/>
</dbReference>
<evidence type="ECO:0000313" key="8">
    <source>
        <dbReference type="EMBL" id="CAF5129619.1"/>
    </source>
</evidence>
<dbReference type="EMBL" id="CAJNOW010002607">
    <property type="protein sequence ID" value="CAF1358068.1"/>
    <property type="molecule type" value="Genomic_DNA"/>
</dbReference>
<evidence type="ECO:0000313" key="4">
    <source>
        <dbReference type="EMBL" id="CAF2053038.1"/>
    </source>
</evidence>
<dbReference type="AlphaFoldDB" id="A0A820F4P0"/>
<proteinExistence type="predicted"/>
<dbReference type="Proteomes" id="UP000676336">
    <property type="component" value="Unassembled WGS sequence"/>
</dbReference>